<dbReference type="RefSeq" id="WP_209144177.1">
    <property type="nucleotide sequence ID" value="NZ_JAGHKO010000017.1"/>
</dbReference>
<dbReference type="Pfam" id="PF13715">
    <property type="entry name" value="CarbopepD_reg_2"/>
    <property type="match status" value="1"/>
</dbReference>
<gene>
    <name evidence="1" type="ORF">J7I42_32340</name>
</gene>
<evidence type="ECO:0000313" key="2">
    <source>
        <dbReference type="Proteomes" id="UP000677244"/>
    </source>
</evidence>
<dbReference type="EMBL" id="JAGHKO010000017">
    <property type="protein sequence ID" value="MBO9205021.1"/>
    <property type="molecule type" value="Genomic_DNA"/>
</dbReference>
<evidence type="ECO:0000313" key="1">
    <source>
        <dbReference type="EMBL" id="MBO9205021.1"/>
    </source>
</evidence>
<dbReference type="InterPro" id="IPR026444">
    <property type="entry name" value="Secre_tail"/>
</dbReference>
<organism evidence="1 2">
    <name type="scientific">Niastella soli</name>
    <dbReference type="NCBI Taxonomy" id="2821487"/>
    <lineage>
        <taxon>Bacteria</taxon>
        <taxon>Pseudomonadati</taxon>
        <taxon>Bacteroidota</taxon>
        <taxon>Chitinophagia</taxon>
        <taxon>Chitinophagales</taxon>
        <taxon>Chitinophagaceae</taxon>
        <taxon>Niastella</taxon>
    </lineage>
</organism>
<reference evidence="1 2" key="1">
    <citation type="submission" date="2021-03" db="EMBL/GenBank/DDBJ databases">
        <title>Assistant Professor.</title>
        <authorList>
            <person name="Huq M.A."/>
        </authorList>
    </citation>
    <scope>NUCLEOTIDE SEQUENCE [LARGE SCALE GENOMIC DNA]</scope>
    <source>
        <strain evidence="1 2">MAH-29</strain>
    </source>
</reference>
<proteinExistence type="predicted"/>
<sequence>MSKAIQIRIPEPCQENWQNMTPQEQGRFCGSCQKTVVDFTLMTDKEILAYFSKAAEHTCGRFSSDQLNKDLKPTVIKKRLSWAYAWNIILTTFLITEANAQVKPVKKKSPVVQLPEQLPITMGTYEEVIVAKELKGNVIDSTTNQPLSGVSILIKGTSKGTISDSLGNFTIIINNDDPHELTVSYVGYNTQILHIDSNTNWEGVKLTLSQIILDDIVVGGAVVAHKVPKKKFINDWIPAVFKKDIRIYPNPVEKGDDIRASLSLKQAGEYKLELLNVQGEVMTMQKLVMATKEQAVNVPTQSSWAPGIYWVRISAPGVKNVYQCKVSIQ</sequence>
<keyword evidence="2" id="KW-1185">Reference proteome</keyword>
<accession>A0ABS3Z4E2</accession>
<dbReference type="Proteomes" id="UP000677244">
    <property type="component" value="Unassembled WGS sequence"/>
</dbReference>
<dbReference type="NCBIfam" id="TIGR04183">
    <property type="entry name" value="Por_Secre_tail"/>
    <property type="match status" value="1"/>
</dbReference>
<dbReference type="SUPFAM" id="SSF49464">
    <property type="entry name" value="Carboxypeptidase regulatory domain-like"/>
    <property type="match status" value="1"/>
</dbReference>
<name>A0ABS3Z4E2_9BACT</name>
<protein>
    <submittedName>
        <fullName evidence="1">Carboxypeptidase-like regulatory domain-containing protein</fullName>
    </submittedName>
</protein>
<comment type="caution">
    <text evidence="1">The sequence shown here is derived from an EMBL/GenBank/DDBJ whole genome shotgun (WGS) entry which is preliminary data.</text>
</comment>
<dbReference type="Gene3D" id="2.60.40.1120">
    <property type="entry name" value="Carboxypeptidase-like, regulatory domain"/>
    <property type="match status" value="1"/>
</dbReference>
<dbReference type="InterPro" id="IPR008969">
    <property type="entry name" value="CarboxyPept-like_regulatory"/>
</dbReference>